<dbReference type="PROSITE" id="PS00107">
    <property type="entry name" value="PROTEIN_KINASE_ATP"/>
    <property type="match status" value="1"/>
</dbReference>
<dbReference type="PROSITE" id="PS00108">
    <property type="entry name" value="PROTEIN_KINASE_ST"/>
    <property type="match status" value="1"/>
</dbReference>
<keyword evidence="5 10" id="KW-0418">Kinase</keyword>
<dbReference type="Pfam" id="PF00069">
    <property type="entry name" value="Pkinase"/>
    <property type="match status" value="1"/>
</dbReference>
<feature type="compositionally biased region" description="Basic and acidic residues" evidence="8">
    <location>
        <begin position="469"/>
        <end position="478"/>
    </location>
</feature>
<protein>
    <recommendedName>
        <fullName evidence="1">non-specific serine/threonine protein kinase</fullName>
        <ecNumber evidence="1">2.7.11.1</ecNumber>
    </recommendedName>
</protein>
<keyword evidence="11" id="KW-1185">Reference proteome</keyword>
<evidence type="ECO:0000256" key="6">
    <source>
        <dbReference type="ARBA" id="ARBA00022840"/>
    </source>
</evidence>
<dbReference type="Proteomes" id="UP001519325">
    <property type="component" value="Unassembled WGS sequence"/>
</dbReference>
<dbReference type="EC" id="2.7.11.1" evidence="1"/>
<dbReference type="SMART" id="SM00220">
    <property type="entry name" value="S_TKc"/>
    <property type="match status" value="1"/>
</dbReference>
<proteinExistence type="predicted"/>
<keyword evidence="4 7" id="KW-0547">Nucleotide-binding</keyword>
<accession>A0ABS4Q676</accession>
<feature type="compositionally biased region" description="Low complexity" evidence="8">
    <location>
        <begin position="385"/>
        <end position="408"/>
    </location>
</feature>
<keyword evidence="2" id="KW-0723">Serine/threonine-protein kinase</keyword>
<sequence length="494" mass="51989">MGDMSFGPYRLQRPLGRGGTGQVWLAHDTETERSVALKILAPELSWDAKYRQRFEREARAAAALRNPHVVPIHRFGELDDRLFIDMELIVGADVATLLACEGPMAPGVAVDLVTQTAAALDAAHRTGLVHRDVKPSNIVVDGDGFAYLIDFGTAYRSGQTAITGTGRVIGTLAYLAPERFTGGGDARCDVYALACVLYECLTARRPFGDTDPAQQLHAHLRTPPPRASDLNPAVPAALDQVIARGMAKEPDERYDSAVELARAAQDAVGTATPETTARLAAAVAPFIATGTPEHERLSWPGVITPETDVHVLGELSEPADTSPEPLHSAPHRREQLLAGTAIVLLAVAAGVVWSSNRLDSGAETDAGPATSESVFRAPAGSAPQSSSRSPVTVTPATTPVVATSAPVAQEPSSNAPSVPAIGQTCDPAHDRQVVSAQGITLSCIEIGGDIAMWSPMLAPVQQTNNPKPVENKPDDKPGHGNGHGNGKPKPDKDK</sequence>
<evidence type="ECO:0000313" key="11">
    <source>
        <dbReference type="Proteomes" id="UP001519325"/>
    </source>
</evidence>
<dbReference type="Gene3D" id="3.30.200.20">
    <property type="entry name" value="Phosphorylase Kinase, domain 1"/>
    <property type="match status" value="1"/>
</dbReference>
<evidence type="ECO:0000256" key="1">
    <source>
        <dbReference type="ARBA" id="ARBA00012513"/>
    </source>
</evidence>
<dbReference type="GO" id="GO:0004674">
    <property type="term" value="F:protein serine/threonine kinase activity"/>
    <property type="evidence" value="ECO:0007669"/>
    <property type="project" value="UniProtKB-EC"/>
</dbReference>
<organism evidence="10 11">
    <name type="scientific">Nocardia goodfellowii</name>
    <dbReference type="NCBI Taxonomy" id="882446"/>
    <lineage>
        <taxon>Bacteria</taxon>
        <taxon>Bacillati</taxon>
        <taxon>Actinomycetota</taxon>
        <taxon>Actinomycetes</taxon>
        <taxon>Mycobacteriales</taxon>
        <taxon>Nocardiaceae</taxon>
        <taxon>Nocardia</taxon>
    </lineage>
</organism>
<dbReference type="InterPro" id="IPR017441">
    <property type="entry name" value="Protein_kinase_ATP_BS"/>
</dbReference>
<feature type="binding site" evidence="7">
    <location>
        <position position="38"/>
    </location>
    <ligand>
        <name>ATP</name>
        <dbReference type="ChEBI" id="CHEBI:30616"/>
    </ligand>
</feature>
<dbReference type="PROSITE" id="PS50011">
    <property type="entry name" value="PROTEIN_KINASE_DOM"/>
    <property type="match status" value="1"/>
</dbReference>
<feature type="region of interest" description="Disordered" evidence="8">
    <location>
        <begin position="457"/>
        <end position="494"/>
    </location>
</feature>
<feature type="domain" description="Protein kinase" evidence="9">
    <location>
        <begin position="9"/>
        <end position="268"/>
    </location>
</feature>
<evidence type="ECO:0000256" key="5">
    <source>
        <dbReference type="ARBA" id="ARBA00022777"/>
    </source>
</evidence>
<evidence type="ECO:0000256" key="3">
    <source>
        <dbReference type="ARBA" id="ARBA00022679"/>
    </source>
</evidence>
<dbReference type="InterPro" id="IPR011009">
    <property type="entry name" value="Kinase-like_dom_sf"/>
</dbReference>
<gene>
    <name evidence="10" type="ORF">BJ987_000092</name>
</gene>
<dbReference type="InterPro" id="IPR008271">
    <property type="entry name" value="Ser/Thr_kinase_AS"/>
</dbReference>
<reference evidence="10 11" key="1">
    <citation type="submission" date="2021-03" db="EMBL/GenBank/DDBJ databases">
        <title>Sequencing the genomes of 1000 actinobacteria strains.</title>
        <authorList>
            <person name="Klenk H.-P."/>
        </authorList>
    </citation>
    <scope>NUCLEOTIDE SEQUENCE [LARGE SCALE GENOMIC DNA]</scope>
    <source>
        <strain evidence="10 11">DSM 45516</strain>
    </source>
</reference>
<dbReference type="SUPFAM" id="SSF56112">
    <property type="entry name" value="Protein kinase-like (PK-like)"/>
    <property type="match status" value="1"/>
</dbReference>
<evidence type="ECO:0000313" key="10">
    <source>
        <dbReference type="EMBL" id="MBP2187191.1"/>
    </source>
</evidence>
<evidence type="ECO:0000259" key="9">
    <source>
        <dbReference type="PROSITE" id="PS50011"/>
    </source>
</evidence>
<feature type="region of interest" description="Disordered" evidence="8">
    <location>
        <begin position="360"/>
        <end position="424"/>
    </location>
</feature>
<keyword evidence="6 7" id="KW-0067">ATP-binding</keyword>
<evidence type="ECO:0000256" key="4">
    <source>
        <dbReference type="ARBA" id="ARBA00022741"/>
    </source>
</evidence>
<dbReference type="InterPro" id="IPR000719">
    <property type="entry name" value="Prot_kinase_dom"/>
</dbReference>
<name>A0ABS4Q676_9NOCA</name>
<comment type="caution">
    <text evidence="10">The sequence shown here is derived from an EMBL/GenBank/DDBJ whole genome shotgun (WGS) entry which is preliminary data.</text>
</comment>
<dbReference type="EMBL" id="JAGGMR010000001">
    <property type="protein sequence ID" value="MBP2187191.1"/>
    <property type="molecule type" value="Genomic_DNA"/>
</dbReference>
<dbReference type="PANTHER" id="PTHR43289:SF6">
    <property type="entry name" value="SERINE_THREONINE-PROTEIN KINASE NEKL-3"/>
    <property type="match status" value="1"/>
</dbReference>
<keyword evidence="3 10" id="KW-0808">Transferase</keyword>
<evidence type="ECO:0000256" key="2">
    <source>
        <dbReference type="ARBA" id="ARBA00022527"/>
    </source>
</evidence>
<evidence type="ECO:0000256" key="7">
    <source>
        <dbReference type="PROSITE-ProRule" id="PRU10141"/>
    </source>
</evidence>
<dbReference type="CDD" id="cd14014">
    <property type="entry name" value="STKc_PknB_like"/>
    <property type="match status" value="1"/>
</dbReference>
<dbReference type="Gene3D" id="1.10.510.10">
    <property type="entry name" value="Transferase(Phosphotransferase) domain 1"/>
    <property type="match status" value="1"/>
</dbReference>
<evidence type="ECO:0000256" key="8">
    <source>
        <dbReference type="SAM" id="MobiDB-lite"/>
    </source>
</evidence>
<dbReference type="PANTHER" id="PTHR43289">
    <property type="entry name" value="MITOGEN-ACTIVATED PROTEIN KINASE KINASE KINASE 20-RELATED"/>
    <property type="match status" value="1"/>
</dbReference>
<dbReference type="RefSeq" id="WP_209883621.1">
    <property type="nucleotide sequence ID" value="NZ_JAGGMR010000001.1"/>
</dbReference>